<dbReference type="InterPro" id="IPR036097">
    <property type="entry name" value="HisK_dim/P_sf"/>
</dbReference>
<evidence type="ECO:0000256" key="3">
    <source>
        <dbReference type="ARBA" id="ARBA00012438"/>
    </source>
</evidence>
<reference evidence="15 16" key="1">
    <citation type="submission" date="2013-03" db="EMBL/GenBank/DDBJ databases">
        <title>The Genome Sequence of Acinetobacter tandoii CIP 107469.</title>
        <authorList>
            <consortium name="The Broad Institute Genome Sequencing Platform"/>
            <consortium name="The Broad Institute Genome Sequencing Center for Infectious Disease"/>
            <person name="Cerqueira G."/>
            <person name="Feldgarden M."/>
            <person name="Courvalin P."/>
            <person name="Perichon B."/>
            <person name="Grillot-Courvalin C."/>
            <person name="Clermont D."/>
            <person name="Rocha E."/>
            <person name="Yoon E.-J."/>
            <person name="Nemec A."/>
            <person name="Walker B."/>
            <person name="Young S.K."/>
            <person name="Zeng Q."/>
            <person name="Gargeya S."/>
            <person name="Fitzgerald M."/>
            <person name="Haas B."/>
            <person name="Abouelleil A."/>
            <person name="Alvarado L."/>
            <person name="Arachchi H.M."/>
            <person name="Berlin A.M."/>
            <person name="Chapman S.B."/>
            <person name="Dewar J."/>
            <person name="Goldberg J."/>
            <person name="Griggs A."/>
            <person name="Gujja S."/>
            <person name="Hansen M."/>
            <person name="Howarth C."/>
            <person name="Imamovic A."/>
            <person name="Larimer J."/>
            <person name="McCowan C."/>
            <person name="Murphy C."/>
            <person name="Neiman D."/>
            <person name="Pearson M."/>
            <person name="Priest M."/>
            <person name="Roberts A."/>
            <person name="Saif S."/>
            <person name="Shea T."/>
            <person name="Sisk P."/>
            <person name="Sykes S."/>
            <person name="Wortman J."/>
            <person name="Nusbaum C."/>
            <person name="Birren B."/>
        </authorList>
    </citation>
    <scope>NUCLEOTIDE SEQUENCE [LARGE SCALE GENOMIC DNA]</scope>
    <source>
        <strain evidence="15 16">CIP 107469</strain>
    </source>
</reference>
<dbReference type="PRINTS" id="PR00344">
    <property type="entry name" value="BCTRLSENSOR"/>
</dbReference>
<evidence type="ECO:0000256" key="8">
    <source>
        <dbReference type="ARBA" id="ARBA00022777"/>
    </source>
</evidence>
<dbReference type="CDD" id="cd00082">
    <property type="entry name" value="HisKA"/>
    <property type="match status" value="1"/>
</dbReference>
<dbReference type="InterPro" id="IPR005467">
    <property type="entry name" value="His_kinase_dom"/>
</dbReference>
<dbReference type="SUPFAM" id="SSF55874">
    <property type="entry name" value="ATPase domain of HSP90 chaperone/DNA topoisomerase II/histidine kinase"/>
    <property type="match status" value="1"/>
</dbReference>
<dbReference type="SMART" id="SM00388">
    <property type="entry name" value="HisKA"/>
    <property type="match status" value="1"/>
</dbReference>
<dbReference type="SMART" id="SM00387">
    <property type="entry name" value="HATPase_c"/>
    <property type="match status" value="1"/>
</dbReference>
<keyword evidence="16" id="KW-1185">Reference proteome</keyword>
<evidence type="ECO:0000256" key="12">
    <source>
        <dbReference type="ARBA" id="ARBA00023136"/>
    </source>
</evidence>
<dbReference type="Pfam" id="PF00512">
    <property type="entry name" value="HisKA"/>
    <property type="match status" value="1"/>
</dbReference>
<keyword evidence="10 13" id="KW-1133">Transmembrane helix</keyword>
<feature type="domain" description="Histidine kinase" evidence="14">
    <location>
        <begin position="231"/>
        <end position="442"/>
    </location>
</feature>
<name>R9B9D0_9GAMM</name>
<keyword evidence="11" id="KW-0902">Two-component regulatory system</keyword>
<accession>R9B9D0</accession>
<dbReference type="SUPFAM" id="SSF47384">
    <property type="entry name" value="Homodimeric domain of signal transducing histidine kinase"/>
    <property type="match status" value="1"/>
</dbReference>
<evidence type="ECO:0000313" key="16">
    <source>
        <dbReference type="Proteomes" id="UP000016201"/>
    </source>
</evidence>
<feature type="transmembrane region" description="Helical" evidence="13">
    <location>
        <begin position="152"/>
        <end position="171"/>
    </location>
</feature>
<keyword evidence="4" id="KW-0597">Phosphoprotein</keyword>
<evidence type="ECO:0000259" key="14">
    <source>
        <dbReference type="PROSITE" id="PS50109"/>
    </source>
</evidence>
<dbReference type="InterPro" id="IPR003661">
    <property type="entry name" value="HisK_dim/P_dom"/>
</dbReference>
<keyword evidence="9" id="KW-0067">ATP-binding</keyword>
<feature type="transmembrane region" description="Helical" evidence="13">
    <location>
        <begin position="17"/>
        <end position="39"/>
    </location>
</feature>
<dbReference type="InterPro" id="IPR004358">
    <property type="entry name" value="Sig_transdc_His_kin-like_C"/>
</dbReference>
<evidence type="ECO:0000256" key="1">
    <source>
        <dbReference type="ARBA" id="ARBA00000085"/>
    </source>
</evidence>
<dbReference type="EMBL" id="AQFM01000023">
    <property type="protein sequence ID" value="EOR10810.1"/>
    <property type="molecule type" value="Genomic_DNA"/>
</dbReference>
<dbReference type="PANTHER" id="PTHR45436">
    <property type="entry name" value="SENSOR HISTIDINE KINASE YKOH"/>
    <property type="match status" value="1"/>
</dbReference>
<dbReference type="GO" id="GO:0005524">
    <property type="term" value="F:ATP binding"/>
    <property type="evidence" value="ECO:0007669"/>
    <property type="project" value="UniProtKB-KW"/>
</dbReference>
<dbReference type="CDD" id="cd00075">
    <property type="entry name" value="HATPase"/>
    <property type="match status" value="1"/>
</dbReference>
<evidence type="ECO:0000256" key="13">
    <source>
        <dbReference type="SAM" id="Phobius"/>
    </source>
</evidence>
<sequence>MQQLHAMPTQTSLKKRLLIFVSGFSLLLGGVLIATAYWISLGELDEILDAQMQNLAERVAAHDPAPIKSHFDIHKRYHEEDLFIDVWEKQEHPQHQFDLLLHGVNQAGFYDRSTSQGVWRMYVLPTEKYQIQVSQPFAARSHLALELATSMFVPYLVMIPFILWGLGWVILRSLRPMDEFRQEIARRGLDELTPIKLSRYPVELIPTIQEMNYLFERIESAQQEQRQFIADAAHELRTPITALNLQMQILLREFPENIALENLSQGLIRIQHLISQLLDLAKQDASGLHIMQQQPFYLNQVAVNCVEQLIHVALQKEIDLGMERQEEVVVNGLESAARSIIYNLIDNAIKYTPKNGVINVSIFSQGNDAVIQVEDSGPGIDPALYEQIMKRFYRIHHHLEMGSGLGLSIVQKATEHLGGKIQFGKSQTLGGLFVQVQFPRQMKSVQPSL</sequence>
<evidence type="ECO:0000313" key="15">
    <source>
        <dbReference type="EMBL" id="EOR10810.1"/>
    </source>
</evidence>
<keyword evidence="6 13" id="KW-0812">Transmembrane</keyword>
<evidence type="ECO:0000256" key="2">
    <source>
        <dbReference type="ARBA" id="ARBA00004141"/>
    </source>
</evidence>
<dbReference type="InterPro" id="IPR003594">
    <property type="entry name" value="HATPase_dom"/>
</dbReference>
<dbReference type="InterPro" id="IPR036890">
    <property type="entry name" value="HATPase_C_sf"/>
</dbReference>
<dbReference type="Proteomes" id="UP000016201">
    <property type="component" value="Unassembled WGS sequence"/>
</dbReference>
<evidence type="ECO:0000256" key="9">
    <source>
        <dbReference type="ARBA" id="ARBA00022840"/>
    </source>
</evidence>
<evidence type="ECO:0000256" key="11">
    <source>
        <dbReference type="ARBA" id="ARBA00023012"/>
    </source>
</evidence>
<evidence type="ECO:0000256" key="6">
    <source>
        <dbReference type="ARBA" id="ARBA00022692"/>
    </source>
</evidence>
<keyword evidence="5" id="KW-0808">Transferase</keyword>
<dbReference type="Gene3D" id="3.30.565.10">
    <property type="entry name" value="Histidine kinase-like ATPase, C-terminal domain"/>
    <property type="match status" value="1"/>
</dbReference>
<dbReference type="PANTHER" id="PTHR45436:SF14">
    <property type="entry name" value="SENSOR PROTEIN QSEC"/>
    <property type="match status" value="1"/>
</dbReference>
<keyword evidence="12 13" id="KW-0472">Membrane</keyword>
<dbReference type="EC" id="2.7.13.3" evidence="3"/>
<comment type="caution">
    <text evidence="15">The sequence shown here is derived from an EMBL/GenBank/DDBJ whole genome shotgun (WGS) entry which is preliminary data.</text>
</comment>
<keyword evidence="7" id="KW-0547">Nucleotide-binding</keyword>
<dbReference type="Pfam" id="PF02518">
    <property type="entry name" value="HATPase_c"/>
    <property type="match status" value="1"/>
</dbReference>
<evidence type="ECO:0000256" key="10">
    <source>
        <dbReference type="ARBA" id="ARBA00022989"/>
    </source>
</evidence>
<organism evidence="15 16">
    <name type="scientific">Acinetobacter tandoii DSM 14970 = CIP 107469</name>
    <dbReference type="NCBI Taxonomy" id="1120927"/>
    <lineage>
        <taxon>Bacteria</taxon>
        <taxon>Pseudomonadati</taxon>
        <taxon>Pseudomonadota</taxon>
        <taxon>Gammaproteobacteria</taxon>
        <taxon>Moraxellales</taxon>
        <taxon>Moraxellaceae</taxon>
        <taxon>Acinetobacter</taxon>
    </lineage>
</organism>
<keyword evidence="8 15" id="KW-0418">Kinase</keyword>
<dbReference type="eggNOG" id="COG0642">
    <property type="taxonomic scope" value="Bacteria"/>
</dbReference>
<evidence type="ECO:0000256" key="4">
    <source>
        <dbReference type="ARBA" id="ARBA00022553"/>
    </source>
</evidence>
<dbReference type="InterPro" id="IPR050428">
    <property type="entry name" value="TCS_sensor_his_kinase"/>
</dbReference>
<dbReference type="GO" id="GO:0000155">
    <property type="term" value="F:phosphorelay sensor kinase activity"/>
    <property type="evidence" value="ECO:0007669"/>
    <property type="project" value="InterPro"/>
</dbReference>
<dbReference type="PATRIC" id="fig|1120927.3.peg.569"/>
<dbReference type="GO" id="GO:0005886">
    <property type="term" value="C:plasma membrane"/>
    <property type="evidence" value="ECO:0007669"/>
    <property type="project" value="TreeGrafter"/>
</dbReference>
<dbReference type="AlphaFoldDB" id="R9B9D0"/>
<proteinExistence type="predicted"/>
<dbReference type="PROSITE" id="PS50109">
    <property type="entry name" value="HIS_KIN"/>
    <property type="match status" value="1"/>
</dbReference>
<evidence type="ECO:0000256" key="5">
    <source>
        <dbReference type="ARBA" id="ARBA00022679"/>
    </source>
</evidence>
<comment type="subcellular location">
    <subcellularLocation>
        <location evidence="2">Membrane</location>
        <topology evidence="2">Multi-pass membrane protein</topology>
    </subcellularLocation>
</comment>
<dbReference type="Gene3D" id="1.10.287.130">
    <property type="match status" value="1"/>
</dbReference>
<comment type="catalytic activity">
    <reaction evidence="1">
        <text>ATP + protein L-histidine = ADP + protein N-phospho-L-histidine.</text>
        <dbReference type="EC" id="2.7.13.3"/>
    </reaction>
</comment>
<protein>
    <recommendedName>
        <fullName evidence="3">histidine kinase</fullName>
        <ecNumber evidence="3">2.7.13.3</ecNumber>
    </recommendedName>
</protein>
<gene>
    <name evidence="15" type="ORF">I593_00602</name>
</gene>
<evidence type="ECO:0000256" key="7">
    <source>
        <dbReference type="ARBA" id="ARBA00022741"/>
    </source>
</evidence>